<dbReference type="Pfam" id="PF02171">
    <property type="entry name" value="Piwi"/>
    <property type="match status" value="1"/>
</dbReference>
<dbReference type="Gene3D" id="3.30.420.10">
    <property type="entry name" value="Ribonuclease H-like superfamily/Ribonuclease H"/>
    <property type="match status" value="1"/>
</dbReference>
<dbReference type="OrthoDB" id="6508099at2759"/>
<dbReference type="EMBL" id="CAJPIZ010016747">
    <property type="protein sequence ID" value="CAG2115821.1"/>
    <property type="molecule type" value="Genomic_DNA"/>
</dbReference>
<feature type="non-terminal residue" evidence="3">
    <location>
        <position position="1"/>
    </location>
</feature>
<accession>A0A7R9L7H5</accession>
<dbReference type="PROSITE" id="PS50822">
    <property type="entry name" value="PIWI"/>
    <property type="match status" value="1"/>
</dbReference>
<reference evidence="3" key="1">
    <citation type="submission" date="2020-11" db="EMBL/GenBank/DDBJ databases">
        <authorList>
            <person name="Tran Van P."/>
        </authorList>
    </citation>
    <scope>NUCLEOTIDE SEQUENCE</scope>
</reference>
<keyword evidence="4" id="KW-1185">Reference proteome</keyword>
<dbReference type="InterPro" id="IPR036397">
    <property type="entry name" value="RNaseH_sf"/>
</dbReference>
<dbReference type="Proteomes" id="UP000759131">
    <property type="component" value="Unassembled WGS sequence"/>
</dbReference>
<dbReference type="SMART" id="SM00950">
    <property type="entry name" value="Piwi"/>
    <property type="match status" value="1"/>
</dbReference>
<dbReference type="InterPro" id="IPR003165">
    <property type="entry name" value="Piwi"/>
</dbReference>
<feature type="region of interest" description="Disordered" evidence="1">
    <location>
        <begin position="168"/>
        <end position="202"/>
    </location>
</feature>
<proteinExistence type="predicted"/>
<dbReference type="PANTHER" id="PTHR22891">
    <property type="entry name" value="EUKARYOTIC TRANSLATION INITIATION FACTOR 2C"/>
    <property type="match status" value="1"/>
</dbReference>
<evidence type="ECO:0000313" key="4">
    <source>
        <dbReference type="Proteomes" id="UP000759131"/>
    </source>
</evidence>
<evidence type="ECO:0000313" key="3">
    <source>
        <dbReference type="EMBL" id="CAD7635391.1"/>
    </source>
</evidence>
<dbReference type="EMBL" id="OC871322">
    <property type="protein sequence ID" value="CAD7635391.1"/>
    <property type="molecule type" value="Genomic_DNA"/>
</dbReference>
<dbReference type="SUPFAM" id="SSF53098">
    <property type="entry name" value="Ribonuclease H-like"/>
    <property type="match status" value="1"/>
</dbReference>
<protein>
    <recommendedName>
        <fullName evidence="2">Piwi domain-containing protein</fullName>
    </recommendedName>
</protein>
<organism evidence="3">
    <name type="scientific">Medioppia subpectinata</name>
    <dbReference type="NCBI Taxonomy" id="1979941"/>
    <lineage>
        <taxon>Eukaryota</taxon>
        <taxon>Metazoa</taxon>
        <taxon>Ecdysozoa</taxon>
        <taxon>Arthropoda</taxon>
        <taxon>Chelicerata</taxon>
        <taxon>Arachnida</taxon>
        <taxon>Acari</taxon>
        <taxon>Acariformes</taxon>
        <taxon>Sarcoptiformes</taxon>
        <taxon>Oribatida</taxon>
        <taxon>Brachypylina</taxon>
        <taxon>Oppioidea</taxon>
        <taxon>Oppiidae</taxon>
        <taxon>Medioppia</taxon>
    </lineage>
</organism>
<dbReference type="InterPro" id="IPR012337">
    <property type="entry name" value="RNaseH-like_sf"/>
</dbReference>
<dbReference type="AlphaFoldDB" id="A0A7R9L7H5"/>
<feature type="domain" description="Piwi" evidence="2">
    <location>
        <begin position="1"/>
        <end position="156"/>
    </location>
</feature>
<evidence type="ECO:0000256" key="1">
    <source>
        <dbReference type="SAM" id="MobiDB-lite"/>
    </source>
</evidence>
<gene>
    <name evidence="3" type="ORF">OSB1V03_LOCUS15782</name>
</gene>
<evidence type="ECO:0000259" key="2">
    <source>
        <dbReference type="PROSITE" id="PS50822"/>
    </source>
</evidence>
<sequence length="231" mass="25796">FVTKYRDGVSESQFQTVLDYEHRKLLEGCRKAGITTPPKVTFVTVQKRHHTRFRPADPRQGTGRMKNIPAGTTVDSHVVHPTDFDFYLCSHEGIQGTSRPTHYYVLHDDYGFSADELQKLSYYMCYTYARCDKPISIPAPVQYAHLAAYRARNHILSYNQRAAESAADAASGSGAGRGRGRGRGAPAAPARHGPPRDESDADRKIRENKAAAQINSSIRVNASLKNNMYYC</sequence>
<dbReference type="GO" id="GO:0003676">
    <property type="term" value="F:nucleic acid binding"/>
    <property type="evidence" value="ECO:0007669"/>
    <property type="project" value="InterPro"/>
</dbReference>
<name>A0A7R9L7H5_9ACAR</name>